<evidence type="ECO:0000256" key="2">
    <source>
        <dbReference type="ARBA" id="ARBA00023002"/>
    </source>
</evidence>
<feature type="domain" description="Enoyl reductase (ER)" evidence="3">
    <location>
        <begin position="6"/>
        <end position="313"/>
    </location>
</feature>
<dbReference type="SUPFAM" id="SSF50129">
    <property type="entry name" value="GroES-like"/>
    <property type="match status" value="1"/>
</dbReference>
<keyword evidence="1" id="KW-0521">NADP</keyword>
<gene>
    <name evidence="4" type="ORF">F6X42_04725</name>
</gene>
<dbReference type="Pfam" id="PF00107">
    <property type="entry name" value="ADH_zinc_N"/>
    <property type="match status" value="1"/>
</dbReference>
<dbReference type="Proteomes" id="UP000736373">
    <property type="component" value="Unassembled WGS sequence"/>
</dbReference>
<dbReference type="Gene3D" id="3.90.180.10">
    <property type="entry name" value="Medium-chain alcohol dehydrogenases, catalytic domain"/>
    <property type="match status" value="1"/>
</dbReference>
<evidence type="ECO:0000313" key="4">
    <source>
        <dbReference type="EMBL" id="MBC8745956.1"/>
    </source>
</evidence>
<dbReference type="SMART" id="SM00829">
    <property type="entry name" value="PKS_ER"/>
    <property type="match status" value="1"/>
</dbReference>
<dbReference type="InterPro" id="IPR020843">
    <property type="entry name" value="ER"/>
</dbReference>
<dbReference type="Pfam" id="PF08240">
    <property type="entry name" value="ADH_N"/>
    <property type="match status" value="1"/>
</dbReference>
<comment type="caution">
    <text evidence="4">The sequence shown here is derived from an EMBL/GenBank/DDBJ whole genome shotgun (WGS) entry which is preliminary data.</text>
</comment>
<dbReference type="PANTHER" id="PTHR48106:SF18">
    <property type="entry name" value="QUINONE OXIDOREDUCTASE PIG3"/>
    <property type="match status" value="1"/>
</dbReference>
<dbReference type="RefSeq" id="WP_187633087.1">
    <property type="nucleotide sequence ID" value="NZ_VZQQ01000003.1"/>
</dbReference>
<evidence type="ECO:0000313" key="5">
    <source>
        <dbReference type="Proteomes" id="UP000736373"/>
    </source>
</evidence>
<sequence length="317" mass="33462">MKAILATSAGAQPGDTPVPRPEPDQILVRVGAASLNRADLSGVAAKDGKVIGMEWAGEIAGVGSAVTEWRPGDRVMCTGTGAYAEYAVTDRGRAMRIPDGIAFEEATVLMLACQTMHNAIVTAGRMQRGETLMIHGASSGVGLMGMQIGKLLGAGAVIGTSTNSARRSRLQEFGADYALDASAPEWVERILDATAGKGVDVIVDQVSGPAFNQTMKTCAKLGRIVNVGRLGGSEGVVDFNWHALRRISYTGVTFRTRSVDEIRDLTALMARDLSAAIAERKLRLPIDRVFPLEQAAAALDRMSSNAHFGKIVLSVPA</sequence>
<name>A0ABR7PIF2_9BURK</name>
<protein>
    <submittedName>
        <fullName evidence="4">Zinc-binding dehydrogenase</fullName>
    </submittedName>
</protein>
<dbReference type="PANTHER" id="PTHR48106">
    <property type="entry name" value="QUINONE OXIDOREDUCTASE PIG3-RELATED"/>
    <property type="match status" value="1"/>
</dbReference>
<reference evidence="4 5" key="1">
    <citation type="submission" date="2019-09" db="EMBL/GenBank/DDBJ databases">
        <title>Paraburkholderia podalyriae sp. nov., A South African Podalyria-associated rhizobium.</title>
        <authorList>
            <person name="Mavima L."/>
            <person name="Beukes C.W."/>
            <person name="Palmer M."/>
            <person name="De Meyer S.E."/>
            <person name="James E.K."/>
            <person name="Maluk M."/>
            <person name="Avontuur J.R."/>
            <person name="Chan W.Y."/>
            <person name="Venter S.N."/>
            <person name="Steenkamp E.T."/>
        </authorList>
    </citation>
    <scope>NUCLEOTIDE SEQUENCE [LARGE SCALE GENOMIC DNA]</scope>
    <source>
        <strain evidence="4 5">WC7.3b</strain>
    </source>
</reference>
<keyword evidence="5" id="KW-1185">Reference proteome</keyword>
<dbReference type="EMBL" id="VZQQ01000003">
    <property type="protein sequence ID" value="MBC8745956.1"/>
    <property type="molecule type" value="Genomic_DNA"/>
</dbReference>
<organism evidence="4 5">
    <name type="scientific">Paraburkholderia podalyriae</name>
    <dbReference type="NCBI Taxonomy" id="1938811"/>
    <lineage>
        <taxon>Bacteria</taxon>
        <taxon>Pseudomonadati</taxon>
        <taxon>Pseudomonadota</taxon>
        <taxon>Betaproteobacteria</taxon>
        <taxon>Burkholderiales</taxon>
        <taxon>Burkholderiaceae</taxon>
        <taxon>Paraburkholderia</taxon>
    </lineage>
</organism>
<proteinExistence type="predicted"/>
<dbReference type="InterPro" id="IPR036291">
    <property type="entry name" value="NAD(P)-bd_dom_sf"/>
</dbReference>
<dbReference type="InterPro" id="IPR013149">
    <property type="entry name" value="ADH-like_C"/>
</dbReference>
<dbReference type="Gene3D" id="3.40.50.720">
    <property type="entry name" value="NAD(P)-binding Rossmann-like Domain"/>
    <property type="match status" value="1"/>
</dbReference>
<dbReference type="SUPFAM" id="SSF51735">
    <property type="entry name" value="NAD(P)-binding Rossmann-fold domains"/>
    <property type="match status" value="1"/>
</dbReference>
<dbReference type="InterPro" id="IPR011032">
    <property type="entry name" value="GroES-like_sf"/>
</dbReference>
<accession>A0ABR7PIF2</accession>
<evidence type="ECO:0000256" key="1">
    <source>
        <dbReference type="ARBA" id="ARBA00022857"/>
    </source>
</evidence>
<dbReference type="InterPro" id="IPR013154">
    <property type="entry name" value="ADH-like_N"/>
</dbReference>
<keyword evidence="2" id="KW-0560">Oxidoreductase</keyword>
<evidence type="ECO:0000259" key="3">
    <source>
        <dbReference type="SMART" id="SM00829"/>
    </source>
</evidence>